<sequence>MKAINWVRFIISFIFLTQAPVSYGQNLVKMITFSDTVKDYGPVLQKAVNEIAKAGKGTIKIKYGIYPVLTQVTLEKKTGSLDIVVTGVKNAKGKLPVLKDADSTRVPHGFFQFHGNAAKPELTITISNIELVGNNIPYSPSHPFFGKPTLIYSHALSGLNVRTMKVENVTIRNFYGRGIMIGNYFNRKYDRRHRAESPIVRNCKILNVWGFSRKDDAGDGVEFISAHKPVVENNVIMNNLSDSKYMGRCGVVLEHNTENAIIRNNVIGGYSRNIHVECDWGGHLIEKNKFSQSSVAVQLSEDCAQSDTLKNHFGPIIIRNNTMAYNGELLTYKIPRAKFAFVTIYKPSFMLDGLQIINNKMTIVPEASAKQAVSANARSNNEKDQKAYIDVKNQAKVTIKGNSFN</sequence>
<accession>A0ABQ1YX99</accession>
<feature type="domain" description="Right handed beta helix" evidence="1">
    <location>
        <begin position="161"/>
        <end position="311"/>
    </location>
</feature>
<dbReference type="InterPro" id="IPR039448">
    <property type="entry name" value="Beta_helix"/>
</dbReference>
<keyword evidence="3" id="KW-1185">Reference proteome</keyword>
<comment type="caution">
    <text evidence="2">The sequence shown here is derived from an EMBL/GenBank/DDBJ whole genome shotgun (WGS) entry which is preliminary data.</text>
</comment>
<gene>
    <name evidence="2" type="ORF">GCM10007423_35430</name>
</gene>
<dbReference type="Proteomes" id="UP000600214">
    <property type="component" value="Unassembled WGS sequence"/>
</dbReference>
<dbReference type="Pfam" id="PF13229">
    <property type="entry name" value="Beta_helix"/>
    <property type="match status" value="1"/>
</dbReference>
<evidence type="ECO:0000259" key="1">
    <source>
        <dbReference type="Pfam" id="PF13229"/>
    </source>
</evidence>
<dbReference type="EMBL" id="BMIA01000002">
    <property type="protein sequence ID" value="GGH40408.1"/>
    <property type="molecule type" value="Genomic_DNA"/>
</dbReference>
<dbReference type="InterPro" id="IPR012334">
    <property type="entry name" value="Pectin_lyas_fold"/>
</dbReference>
<dbReference type="Gene3D" id="2.160.20.10">
    <property type="entry name" value="Single-stranded right-handed beta-helix, Pectin lyase-like"/>
    <property type="match status" value="1"/>
</dbReference>
<evidence type="ECO:0000313" key="3">
    <source>
        <dbReference type="Proteomes" id="UP000600214"/>
    </source>
</evidence>
<evidence type="ECO:0000313" key="2">
    <source>
        <dbReference type="EMBL" id="GGH40408.1"/>
    </source>
</evidence>
<organism evidence="2 3">
    <name type="scientific">Dyadobacter endophyticus</name>
    <dbReference type="NCBI Taxonomy" id="1749036"/>
    <lineage>
        <taxon>Bacteria</taxon>
        <taxon>Pseudomonadati</taxon>
        <taxon>Bacteroidota</taxon>
        <taxon>Cytophagia</taxon>
        <taxon>Cytophagales</taxon>
        <taxon>Spirosomataceae</taxon>
        <taxon>Dyadobacter</taxon>
    </lineage>
</organism>
<proteinExistence type="predicted"/>
<protein>
    <recommendedName>
        <fullName evidence="1">Right handed beta helix domain-containing protein</fullName>
    </recommendedName>
</protein>
<name>A0ABQ1YX99_9BACT</name>
<reference evidence="3" key="1">
    <citation type="journal article" date="2019" name="Int. J. Syst. Evol. Microbiol.">
        <title>The Global Catalogue of Microorganisms (GCM) 10K type strain sequencing project: providing services to taxonomists for standard genome sequencing and annotation.</title>
        <authorList>
            <consortium name="The Broad Institute Genomics Platform"/>
            <consortium name="The Broad Institute Genome Sequencing Center for Infectious Disease"/>
            <person name="Wu L."/>
            <person name="Ma J."/>
        </authorList>
    </citation>
    <scope>NUCLEOTIDE SEQUENCE [LARGE SCALE GENOMIC DNA]</scope>
    <source>
        <strain evidence="3">CGMCC 1.15288</strain>
    </source>
</reference>
<dbReference type="SUPFAM" id="SSF51126">
    <property type="entry name" value="Pectin lyase-like"/>
    <property type="match status" value="1"/>
</dbReference>
<dbReference type="InterPro" id="IPR006626">
    <property type="entry name" value="PbH1"/>
</dbReference>
<dbReference type="InterPro" id="IPR011050">
    <property type="entry name" value="Pectin_lyase_fold/virulence"/>
</dbReference>
<dbReference type="SMART" id="SM00710">
    <property type="entry name" value="PbH1"/>
    <property type="match status" value="5"/>
</dbReference>